<organism evidence="1 2">
    <name type="scientific">Bacillus thuringiensis</name>
    <dbReference type="NCBI Taxonomy" id="1428"/>
    <lineage>
        <taxon>Bacteria</taxon>
        <taxon>Bacillati</taxon>
        <taxon>Bacillota</taxon>
        <taxon>Bacilli</taxon>
        <taxon>Bacillales</taxon>
        <taxon>Bacillaceae</taxon>
        <taxon>Bacillus</taxon>
        <taxon>Bacillus cereus group</taxon>
    </lineage>
</organism>
<evidence type="ECO:0000313" key="1">
    <source>
        <dbReference type="EMBL" id="ARP57499.1"/>
    </source>
</evidence>
<accession>A0A1W6WML3</accession>
<dbReference type="Proteomes" id="UP000194143">
    <property type="component" value="Chromosome"/>
</dbReference>
<keyword evidence="2" id="KW-1185">Reference proteome</keyword>
<protein>
    <submittedName>
        <fullName evidence="1">N-acetylmuramoyl-L-alanine amidase</fullName>
    </submittedName>
</protein>
<proteinExistence type="predicted"/>
<dbReference type="EMBL" id="CP021061">
    <property type="protein sequence ID" value="ARP57499.1"/>
    <property type="molecule type" value="Genomic_DNA"/>
</dbReference>
<evidence type="ECO:0000313" key="2">
    <source>
        <dbReference type="Proteomes" id="UP000194143"/>
    </source>
</evidence>
<reference evidence="1 2" key="1">
    <citation type="submission" date="2017-04" db="EMBL/GenBank/DDBJ databases">
        <title>Complete Genome Sequence of Bacillus thuringiensis type Strain ATCC 10792.</title>
        <authorList>
            <person name="Oh D.-H."/>
            <person name="Park B.-J."/>
            <person name="Shuai W."/>
            <person name="Chelliah R."/>
        </authorList>
    </citation>
    <scope>NUCLEOTIDE SEQUENCE [LARGE SCALE GENOMIC DNA]</scope>
    <source>
        <strain evidence="1 2">ATCC 10792</strain>
    </source>
</reference>
<name>A0A1W6WML3_BACTU</name>
<sequence>MVNGSYQYKVHNSKSKAYYVTANPAYVYAK</sequence>
<dbReference type="AlphaFoldDB" id="A0A1W6WML3"/>
<gene>
    <name evidence="1" type="ORF">CAB88_10535</name>
</gene>